<dbReference type="CDD" id="cd00158">
    <property type="entry name" value="RHOD"/>
    <property type="match status" value="1"/>
</dbReference>
<dbReference type="PANTHER" id="PTHR44086">
    <property type="entry name" value="THIOSULFATE SULFURTRANSFERASE RDL2, MITOCHONDRIAL-RELATED"/>
    <property type="match status" value="1"/>
</dbReference>
<dbReference type="Pfam" id="PF00581">
    <property type="entry name" value="Rhodanese"/>
    <property type="match status" value="1"/>
</dbReference>
<evidence type="ECO:0000313" key="2">
    <source>
        <dbReference type="EMBL" id="MBK1617808.1"/>
    </source>
</evidence>
<dbReference type="GO" id="GO:0004792">
    <property type="term" value="F:thiosulfate-cyanide sulfurtransferase activity"/>
    <property type="evidence" value="ECO:0007669"/>
    <property type="project" value="TreeGrafter"/>
</dbReference>
<accession>A0A9X0W7S3</accession>
<keyword evidence="3" id="KW-1185">Reference proteome</keyword>
<dbReference type="RefSeq" id="WP_200240050.1">
    <property type="nucleotide sequence ID" value="NZ_NRRY01000005.1"/>
</dbReference>
<gene>
    <name evidence="2" type="ORF">CKO42_04925</name>
</gene>
<dbReference type="Gene3D" id="3.40.250.10">
    <property type="entry name" value="Rhodanese-like domain"/>
    <property type="match status" value="1"/>
</dbReference>
<dbReference type="InterPro" id="IPR036873">
    <property type="entry name" value="Rhodanese-like_dom_sf"/>
</dbReference>
<dbReference type="SUPFAM" id="SSF52821">
    <property type="entry name" value="Rhodanese/Cell cycle control phosphatase"/>
    <property type="match status" value="1"/>
</dbReference>
<sequence length="158" mass="17933">MKNFLELISHCLTDVREIMPWDLEERLEANPDLLILDVREPSEFDAMHIAGSLNVPRGILESACEWDYEETEPELVRAREREIVVVCRSGNRSILAAHAMQVLGYSNVVSLQSGVRGWKDYDQPLVDGEGQDVDLDDADVYFTPKLRPDQHRPAAEQG</sequence>
<evidence type="ECO:0000259" key="1">
    <source>
        <dbReference type="PROSITE" id="PS50206"/>
    </source>
</evidence>
<evidence type="ECO:0000313" key="3">
    <source>
        <dbReference type="Proteomes" id="UP001138768"/>
    </source>
</evidence>
<dbReference type="InterPro" id="IPR001763">
    <property type="entry name" value="Rhodanese-like_dom"/>
</dbReference>
<dbReference type="AlphaFoldDB" id="A0A9X0W7S3"/>
<dbReference type="Proteomes" id="UP001138768">
    <property type="component" value="Unassembled WGS sequence"/>
</dbReference>
<protein>
    <submittedName>
        <fullName evidence="2">Sulfurtransferase</fullName>
    </submittedName>
</protein>
<dbReference type="PROSITE" id="PS50206">
    <property type="entry name" value="RHODANESE_3"/>
    <property type="match status" value="1"/>
</dbReference>
<proteinExistence type="predicted"/>
<name>A0A9X0W7S3_9GAMM</name>
<reference evidence="2 3" key="1">
    <citation type="journal article" date="2020" name="Microorganisms">
        <title>Osmotic Adaptation and Compatible Solute Biosynthesis of Phototrophic Bacteria as Revealed from Genome Analyses.</title>
        <authorList>
            <person name="Imhoff J.F."/>
            <person name="Rahn T."/>
            <person name="Kunzel S."/>
            <person name="Keller A."/>
            <person name="Neulinger S.C."/>
        </authorList>
    </citation>
    <scope>NUCLEOTIDE SEQUENCE [LARGE SCALE GENOMIC DNA]</scope>
    <source>
        <strain evidence="2 3">DSM 25653</strain>
    </source>
</reference>
<dbReference type="PANTHER" id="PTHR44086:SF10">
    <property type="entry name" value="THIOSULFATE SULFURTRANSFERASE_RHODANESE-LIKE DOMAIN-CONTAINING PROTEIN 3"/>
    <property type="match status" value="1"/>
</dbReference>
<feature type="domain" description="Rhodanese" evidence="1">
    <location>
        <begin position="29"/>
        <end position="127"/>
    </location>
</feature>
<comment type="caution">
    <text evidence="2">The sequence shown here is derived from an EMBL/GenBank/DDBJ whole genome shotgun (WGS) entry which is preliminary data.</text>
</comment>
<dbReference type="SMART" id="SM00450">
    <property type="entry name" value="RHOD"/>
    <property type="match status" value="1"/>
</dbReference>
<dbReference type="EMBL" id="NRRY01000005">
    <property type="protein sequence ID" value="MBK1617808.1"/>
    <property type="molecule type" value="Genomic_DNA"/>
</dbReference>
<organism evidence="2 3">
    <name type="scientific">Lamprobacter modestohalophilus</name>
    <dbReference type="NCBI Taxonomy" id="1064514"/>
    <lineage>
        <taxon>Bacteria</taxon>
        <taxon>Pseudomonadati</taxon>
        <taxon>Pseudomonadota</taxon>
        <taxon>Gammaproteobacteria</taxon>
        <taxon>Chromatiales</taxon>
        <taxon>Chromatiaceae</taxon>
        <taxon>Lamprobacter</taxon>
    </lineage>
</organism>